<dbReference type="Pfam" id="PF07690">
    <property type="entry name" value="MFS_1"/>
    <property type="match status" value="1"/>
</dbReference>
<evidence type="ECO:0000313" key="10">
    <source>
        <dbReference type="EMBL" id="MDR7362107.1"/>
    </source>
</evidence>
<dbReference type="Gene3D" id="1.20.1250.20">
    <property type="entry name" value="MFS general substrate transporter like domains"/>
    <property type="match status" value="1"/>
</dbReference>
<evidence type="ECO:0000256" key="7">
    <source>
        <dbReference type="SAM" id="MobiDB-lite"/>
    </source>
</evidence>
<dbReference type="SUPFAM" id="SSF103473">
    <property type="entry name" value="MFS general substrate transporter"/>
    <property type="match status" value="1"/>
</dbReference>
<evidence type="ECO:0000256" key="6">
    <source>
        <dbReference type="ARBA" id="ARBA00023136"/>
    </source>
</evidence>
<feature type="transmembrane region" description="Helical" evidence="8">
    <location>
        <begin position="284"/>
        <end position="301"/>
    </location>
</feature>
<feature type="transmembrane region" description="Helical" evidence="8">
    <location>
        <begin position="252"/>
        <end position="272"/>
    </location>
</feature>
<feature type="transmembrane region" description="Helical" evidence="8">
    <location>
        <begin position="193"/>
        <end position="213"/>
    </location>
</feature>
<evidence type="ECO:0000256" key="2">
    <source>
        <dbReference type="ARBA" id="ARBA00022448"/>
    </source>
</evidence>
<dbReference type="RefSeq" id="WP_310301162.1">
    <property type="nucleotide sequence ID" value="NZ_BAAAPS010000008.1"/>
</dbReference>
<evidence type="ECO:0000256" key="8">
    <source>
        <dbReference type="SAM" id="Phobius"/>
    </source>
</evidence>
<feature type="transmembrane region" description="Helical" evidence="8">
    <location>
        <begin position="479"/>
        <end position="501"/>
    </location>
</feature>
<feature type="transmembrane region" description="Helical" evidence="8">
    <location>
        <begin position="410"/>
        <end position="430"/>
    </location>
</feature>
<feature type="transmembrane region" description="Helical" evidence="8">
    <location>
        <begin position="133"/>
        <end position="152"/>
    </location>
</feature>
<dbReference type="EMBL" id="JAVDYG010000001">
    <property type="protein sequence ID" value="MDR7362107.1"/>
    <property type="molecule type" value="Genomic_DNA"/>
</dbReference>
<feature type="transmembrane region" description="Helical" evidence="8">
    <location>
        <begin position="356"/>
        <end position="375"/>
    </location>
</feature>
<feature type="region of interest" description="Disordered" evidence="7">
    <location>
        <begin position="39"/>
        <end position="59"/>
    </location>
</feature>
<accession>A0ABU2BU01</accession>
<dbReference type="Proteomes" id="UP001183648">
    <property type="component" value="Unassembled WGS sequence"/>
</dbReference>
<keyword evidence="3" id="KW-1003">Cell membrane</keyword>
<feature type="region of interest" description="Disordered" evidence="7">
    <location>
        <begin position="1"/>
        <end position="27"/>
    </location>
</feature>
<keyword evidence="5 8" id="KW-1133">Transmembrane helix</keyword>
<dbReference type="InterPro" id="IPR011701">
    <property type="entry name" value="MFS"/>
</dbReference>
<feature type="transmembrane region" description="Helical" evidence="8">
    <location>
        <begin position="313"/>
        <end position="344"/>
    </location>
</feature>
<dbReference type="PANTHER" id="PTHR42718">
    <property type="entry name" value="MAJOR FACILITATOR SUPERFAMILY MULTIDRUG TRANSPORTER MFSC"/>
    <property type="match status" value="1"/>
</dbReference>
<dbReference type="PRINTS" id="PR01036">
    <property type="entry name" value="TCRTETB"/>
</dbReference>
<feature type="transmembrane region" description="Helical" evidence="8">
    <location>
        <begin position="65"/>
        <end position="89"/>
    </location>
</feature>
<feature type="transmembrane region" description="Helical" evidence="8">
    <location>
        <begin position="101"/>
        <end position="121"/>
    </location>
</feature>
<reference evidence="10 11" key="1">
    <citation type="submission" date="2023-07" db="EMBL/GenBank/DDBJ databases">
        <title>Sequencing the genomes of 1000 actinobacteria strains.</title>
        <authorList>
            <person name="Klenk H.-P."/>
        </authorList>
    </citation>
    <scope>NUCLEOTIDE SEQUENCE [LARGE SCALE GENOMIC DNA]</scope>
    <source>
        <strain evidence="10 11">DSM 19426</strain>
    </source>
</reference>
<name>A0ABU2BU01_9ACTN</name>
<keyword evidence="6 8" id="KW-0472">Membrane</keyword>
<proteinExistence type="predicted"/>
<keyword evidence="4 8" id="KW-0812">Transmembrane</keyword>
<keyword evidence="11" id="KW-1185">Reference proteome</keyword>
<evidence type="ECO:0000313" key="11">
    <source>
        <dbReference type="Proteomes" id="UP001183648"/>
    </source>
</evidence>
<dbReference type="Gene3D" id="1.20.1720.10">
    <property type="entry name" value="Multidrug resistance protein D"/>
    <property type="match status" value="1"/>
</dbReference>
<evidence type="ECO:0000256" key="1">
    <source>
        <dbReference type="ARBA" id="ARBA00004651"/>
    </source>
</evidence>
<feature type="domain" description="Major facilitator superfamily (MFS) profile" evidence="9">
    <location>
        <begin position="67"/>
        <end position="503"/>
    </location>
</feature>
<comment type="caution">
    <text evidence="10">The sequence shown here is derived from an EMBL/GenBank/DDBJ whole genome shotgun (WGS) entry which is preliminary data.</text>
</comment>
<comment type="subcellular location">
    <subcellularLocation>
        <location evidence="1">Cell membrane</location>
        <topology evidence="1">Multi-pass membrane protein</topology>
    </subcellularLocation>
</comment>
<evidence type="ECO:0000259" key="9">
    <source>
        <dbReference type="PROSITE" id="PS50850"/>
    </source>
</evidence>
<gene>
    <name evidence="10" type="ORF">J2S63_001660</name>
</gene>
<organism evidence="10 11">
    <name type="scientific">Nocardioides marmoribigeumensis</name>
    <dbReference type="NCBI Taxonomy" id="433649"/>
    <lineage>
        <taxon>Bacteria</taxon>
        <taxon>Bacillati</taxon>
        <taxon>Actinomycetota</taxon>
        <taxon>Actinomycetes</taxon>
        <taxon>Propionibacteriales</taxon>
        <taxon>Nocardioidaceae</taxon>
        <taxon>Nocardioides</taxon>
    </lineage>
</organism>
<keyword evidence="2" id="KW-0813">Transport</keyword>
<feature type="transmembrane region" description="Helical" evidence="8">
    <location>
        <begin position="219"/>
        <end position="240"/>
    </location>
</feature>
<dbReference type="InterPro" id="IPR020846">
    <property type="entry name" value="MFS_dom"/>
</dbReference>
<protein>
    <submittedName>
        <fullName evidence="10">EmrB/QacA subfamily drug resistance transporter</fullName>
    </submittedName>
</protein>
<dbReference type="PANTHER" id="PTHR42718:SF46">
    <property type="entry name" value="BLR6921 PROTEIN"/>
    <property type="match status" value="1"/>
</dbReference>
<feature type="transmembrane region" description="Helical" evidence="8">
    <location>
        <begin position="387"/>
        <end position="404"/>
    </location>
</feature>
<evidence type="ECO:0000256" key="5">
    <source>
        <dbReference type="ARBA" id="ARBA00022989"/>
    </source>
</evidence>
<sequence>MIPAISPVRPRPTARNGEGTTYPAHDQVRSMTRTATITPTTAPAATPATPPTAEPITTTGSRRRALGLGLLISAQFVVMLDTSIVNVALPSIQADMALSPTGLSWIVNAYVLTFGGLLLLFGRVADLLGRRRMFIAGSAAFTIGTLVAATAANEWMLVAGRVIQGAGAAALSPAAMSLLMLNFPGAQRARAMSLWGAASAVGGATGVLAGGLLTGTFGWSSVFLVTVPASVTAVALARRVLDDTPRGARRRFDVAGSVTITAAVIALVHGGLGAAGHGLTARSVLIAFAAAAALLVAFVAIERRAADPLVPLGLFGSPVLSTGVALAVLGGAARASTFVLIALYLQKALTMSPEHAGLAMVPTSVAGFVVNLTVLPRVLKAIGPRRSLVVGLAVLAAGHLWIAYGPPGCGYPAAVLPGLLLVATGVALSFTPTTMVIASAAPETHTGLASGLASSATQVGAALGTAAFTAIALTSGSGFTAAFTAAAVVSIATAGLAATIVRR</sequence>
<dbReference type="CDD" id="cd17321">
    <property type="entry name" value="MFS_MMR_MDR_like"/>
    <property type="match status" value="1"/>
</dbReference>
<evidence type="ECO:0000256" key="4">
    <source>
        <dbReference type="ARBA" id="ARBA00022692"/>
    </source>
</evidence>
<feature type="transmembrane region" description="Helical" evidence="8">
    <location>
        <begin position="158"/>
        <end position="181"/>
    </location>
</feature>
<dbReference type="InterPro" id="IPR036259">
    <property type="entry name" value="MFS_trans_sf"/>
</dbReference>
<feature type="transmembrane region" description="Helical" evidence="8">
    <location>
        <begin position="451"/>
        <end position="473"/>
    </location>
</feature>
<evidence type="ECO:0000256" key="3">
    <source>
        <dbReference type="ARBA" id="ARBA00022475"/>
    </source>
</evidence>
<dbReference type="PROSITE" id="PS50850">
    <property type="entry name" value="MFS"/>
    <property type="match status" value="1"/>
</dbReference>